<dbReference type="HOGENOM" id="CLU_2441223_0_0_1"/>
<keyword evidence="2" id="KW-1185">Reference proteome</keyword>
<sequence length="90" mass="10856">MALACLVIGNSLMKMPVKLLILKLPHVSLLVYSRSGIMRWLRARFIARLTMYFPASYRRITRYCMMLIHIWRFMQYACPAPFQLYRCTWY</sequence>
<evidence type="ECO:0000313" key="2">
    <source>
        <dbReference type="Proteomes" id="UP000054477"/>
    </source>
</evidence>
<name>A0A0C9YKG2_9AGAR</name>
<dbReference type="Proteomes" id="UP000054477">
    <property type="component" value="Unassembled WGS sequence"/>
</dbReference>
<dbReference type="AlphaFoldDB" id="A0A0C9YKG2"/>
<evidence type="ECO:0000313" key="1">
    <source>
        <dbReference type="EMBL" id="KIK08518.1"/>
    </source>
</evidence>
<proteinExistence type="predicted"/>
<dbReference type="OrthoDB" id="6499973at2759"/>
<reference evidence="2" key="2">
    <citation type="submission" date="2015-01" db="EMBL/GenBank/DDBJ databases">
        <title>Evolutionary Origins and Diversification of the Mycorrhizal Mutualists.</title>
        <authorList>
            <consortium name="DOE Joint Genome Institute"/>
            <consortium name="Mycorrhizal Genomics Consortium"/>
            <person name="Kohler A."/>
            <person name="Kuo A."/>
            <person name="Nagy L.G."/>
            <person name="Floudas D."/>
            <person name="Copeland A."/>
            <person name="Barry K.W."/>
            <person name="Cichocki N."/>
            <person name="Veneault-Fourrey C."/>
            <person name="LaButti K."/>
            <person name="Lindquist E.A."/>
            <person name="Lipzen A."/>
            <person name="Lundell T."/>
            <person name="Morin E."/>
            <person name="Murat C."/>
            <person name="Riley R."/>
            <person name="Ohm R."/>
            <person name="Sun H."/>
            <person name="Tunlid A."/>
            <person name="Henrissat B."/>
            <person name="Grigoriev I.V."/>
            <person name="Hibbett D.S."/>
            <person name="Martin F."/>
        </authorList>
    </citation>
    <scope>NUCLEOTIDE SEQUENCE [LARGE SCALE GENOMIC DNA]</scope>
    <source>
        <strain evidence="2">LaAM-08-1</strain>
    </source>
</reference>
<accession>A0A0C9YKG2</accession>
<organism evidence="1 2">
    <name type="scientific">Laccaria amethystina LaAM-08-1</name>
    <dbReference type="NCBI Taxonomy" id="1095629"/>
    <lineage>
        <taxon>Eukaryota</taxon>
        <taxon>Fungi</taxon>
        <taxon>Dikarya</taxon>
        <taxon>Basidiomycota</taxon>
        <taxon>Agaricomycotina</taxon>
        <taxon>Agaricomycetes</taxon>
        <taxon>Agaricomycetidae</taxon>
        <taxon>Agaricales</taxon>
        <taxon>Agaricineae</taxon>
        <taxon>Hydnangiaceae</taxon>
        <taxon>Laccaria</taxon>
    </lineage>
</organism>
<dbReference type="EMBL" id="KN838542">
    <property type="protein sequence ID" value="KIK08518.1"/>
    <property type="molecule type" value="Genomic_DNA"/>
</dbReference>
<reference evidence="1 2" key="1">
    <citation type="submission" date="2014-04" db="EMBL/GenBank/DDBJ databases">
        <authorList>
            <consortium name="DOE Joint Genome Institute"/>
            <person name="Kuo A."/>
            <person name="Kohler A."/>
            <person name="Nagy L.G."/>
            <person name="Floudas D."/>
            <person name="Copeland A."/>
            <person name="Barry K.W."/>
            <person name="Cichocki N."/>
            <person name="Veneault-Fourrey C."/>
            <person name="LaButti K."/>
            <person name="Lindquist E.A."/>
            <person name="Lipzen A."/>
            <person name="Lundell T."/>
            <person name="Morin E."/>
            <person name="Murat C."/>
            <person name="Sun H."/>
            <person name="Tunlid A."/>
            <person name="Henrissat B."/>
            <person name="Grigoriev I.V."/>
            <person name="Hibbett D.S."/>
            <person name="Martin F."/>
            <person name="Nordberg H.P."/>
            <person name="Cantor M.N."/>
            <person name="Hua S.X."/>
        </authorList>
    </citation>
    <scope>NUCLEOTIDE SEQUENCE [LARGE SCALE GENOMIC DNA]</scope>
    <source>
        <strain evidence="1 2">LaAM-08-1</strain>
    </source>
</reference>
<gene>
    <name evidence="1" type="ORF">K443DRAFT_561433</name>
</gene>
<protein>
    <submittedName>
        <fullName evidence="1">Uncharacterized protein</fullName>
    </submittedName>
</protein>